<protein>
    <submittedName>
        <fullName evidence="2">CoA:oxalate CoA-transferase</fullName>
    </submittedName>
</protein>
<dbReference type="Proteomes" id="UP000184052">
    <property type="component" value="Unassembled WGS sequence"/>
</dbReference>
<proteinExistence type="predicted"/>
<dbReference type="PANTHER" id="PTHR48207">
    <property type="entry name" value="SUCCINATE--HYDROXYMETHYLGLUTARATE COA-TRANSFERASE"/>
    <property type="match status" value="1"/>
</dbReference>
<dbReference type="PANTHER" id="PTHR48207:SF3">
    <property type="entry name" value="SUCCINATE--HYDROXYMETHYLGLUTARATE COA-TRANSFERASE"/>
    <property type="match status" value="1"/>
</dbReference>
<dbReference type="STRING" id="1121476.SAMN02745751_00176"/>
<dbReference type="RefSeq" id="WP_073045677.1">
    <property type="nucleotide sequence ID" value="NZ_FQZL01000004.1"/>
</dbReference>
<dbReference type="Pfam" id="PF02515">
    <property type="entry name" value="CoA_transf_3"/>
    <property type="match status" value="1"/>
</dbReference>
<dbReference type="Gene3D" id="3.30.1540.10">
    <property type="entry name" value="formyl-coa transferase, domain 3"/>
    <property type="match status" value="1"/>
</dbReference>
<dbReference type="SUPFAM" id="SSF89796">
    <property type="entry name" value="CoA-transferase family III (CaiB/BaiF)"/>
    <property type="match status" value="1"/>
</dbReference>
<dbReference type="EMBL" id="FQZL01000004">
    <property type="protein sequence ID" value="SHI37680.1"/>
    <property type="molecule type" value="Genomic_DNA"/>
</dbReference>
<keyword evidence="1 2" id="KW-0808">Transferase</keyword>
<dbReference type="InterPro" id="IPR003673">
    <property type="entry name" value="CoA-Trfase_fam_III"/>
</dbReference>
<reference evidence="2 3" key="1">
    <citation type="submission" date="2016-11" db="EMBL/GenBank/DDBJ databases">
        <authorList>
            <person name="Jaros S."/>
            <person name="Januszkiewicz K."/>
            <person name="Wedrychowicz H."/>
        </authorList>
    </citation>
    <scope>NUCLEOTIDE SEQUENCE [LARGE SCALE GENOMIC DNA]</scope>
    <source>
        <strain evidence="2 3">DSM 17477</strain>
    </source>
</reference>
<dbReference type="InterPro" id="IPR050483">
    <property type="entry name" value="CoA-transferase_III_domain"/>
</dbReference>
<name>A0A1M6AMF5_9FIRM</name>
<dbReference type="GO" id="GO:0008410">
    <property type="term" value="F:CoA-transferase activity"/>
    <property type="evidence" value="ECO:0007669"/>
    <property type="project" value="TreeGrafter"/>
</dbReference>
<dbReference type="AlphaFoldDB" id="A0A1M6AMF5"/>
<gene>
    <name evidence="2" type="ORF">SAMN02745751_00176</name>
</gene>
<dbReference type="InterPro" id="IPR023606">
    <property type="entry name" value="CoA-Trfase_III_dom_1_sf"/>
</dbReference>
<evidence type="ECO:0000256" key="1">
    <source>
        <dbReference type="ARBA" id="ARBA00022679"/>
    </source>
</evidence>
<dbReference type="Gene3D" id="3.40.50.10540">
    <property type="entry name" value="Crotonobetainyl-coa:carnitine coa-transferase, domain 1"/>
    <property type="match status" value="1"/>
</dbReference>
<evidence type="ECO:0000313" key="3">
    <source>
        <dbReference type="Proteomes" id="UP000184052"/>
    </source>
</evidence>
<dbReference type="InterPro" id="IPR044855">
    <property type="entry name" value="CoA-Trfase_III_dom3_sf"/>
</dbReference>
<organism evidence="2 3">
    <name type="scientific">Dethiosulfatibacter aminovorans DSM 17477</name>
    <dbReference type="NCBI Taxonomy" id="1121476"/>
    <lineage>
        <taxon>Bacteria</taxon>
        <taxon>Bacillati</taxon>
        <taxon>Bacillota</taxon>
        <taxon>Tissierellia</taxon>
        <taxon>Dethiosulfatibacter</taxon>
    </lineage>
</organism>
<keyword evidence="3" id="KW-1185">Reference proteome</keyword>
<evidence type="ECO:0000313" key="2">
    <source>
        <dbReference type="EMBL" id="SHI37680.1"/>
    </source>
</evidence>
<sequence>MVKPLENIKVVDFTDNLAGSLATMYLASFGAEVIKIENPKKGSKIRNYEPVIENGSLFFSYLGKGTKSLSVDIEKEESKEVLEKLIMEADVICESSEPGYMDGIGLGYEDVKKINPEIIYASESYYGHTGPMKNKPGSSCTAQAYGVSMDMTGVIDEEPIKSGPAMGEHYAGGYMASGVILALIRKRMDGFGQKLDISLLDSLFSTIEAAAAAYSLNEEIQTRKGNFDPACAPYDTFKTNDGFVAVGVASEIQWQNFAKYVVDMPELVTHPVYSTNTGRCDDYLFNLRPILADHIENCSKYDIERLCRDYGIPSAEVNDIESMMNHPHVTENGFLSSMKNDFVGEFKVPSLPIELSDTPVVFESKAPSVGEHTLDILKELGYSDDRINTLKREDII</sequence>
<accession>A0A1M6AMF5</accession>